<feature type="region of interest" description="Disordered" evidence="13">
    <location>
        <begin position="1"/>
        <end position="53"/>
    </location>
</feature>
<dbReference type="AlphaFoldDB" id="A0A0B5FDH6"/>
<evidence type="ECO:0000256" key="3">
    <source>
        <dbReference type="ARBA" id="ARBA00011738"/>
    </source>
</evidence>
<dbReference type="NCBIfam" id="NF010748">
    <property type="entry name" value="PRK14150.1"/>
    <property type="match status" value="1"/>
</dbReference>
<dbReference type="InterPro" id="IPR009012">
    <property type="entry name" value="GrpE_head"/>
</dbReference>
<evidence type="ECO:0000256" key="4">
    <source>
        <dbReference type="ARBA" id="ARBA00022490"/>
    </source>
</evidence>
<reference evidence="14 15" key="1">
    <citation type="journal article" date="2015" name="Genome Announc.">
        <title>Genomes of Geoalkalibacter ferrihydriticus Z-0531T and Geoalkalibacter subterraneus Red1T, Two Haloalkaliphilic Metal-Reducing Deltaproteobacteria.</title>
        <authorList>
            <person name="Badalamenti J.P."/>
            <person name="Krajmalnik-Brown R."/>
            <person name="Torres C.I."/>
            <person name="Bond D.R."/>
        </authorList>
    </citation>
    <scope>NUCLEOTIDE SEQUENCE [LARGE SCALE GENOMIC DNA]</scope>
    <source>
        <strain evidence="14 15">Red1</strain>
    </source>
</reference>
<dbReference type="SUPFAM" id="SSF58014">
    <property type="entry name" value="Coiled-coil domain of nucleotide exchange factor GrpE"/>
    <property type="match status" value="1"/>
</dbReference>
<dbReference type="RefSeq" id="WP_040198623.1">
    <property type="nucleotide sequence ID" value="NZ_CP010311.1"/>
</dbReference>
<evidence type="ECO:0000256" key="8">
    <source>
        <dbReference type="ARBA" id="ARBA00072274"/>
    </source>
</evidence>
<evidence type="ECO:0000256" key="10">
    <source>
        <dbReference type="HAMAP-Rule" id="MF_01151"/>
    </source>
</evidence>
<accession>A0A0B5FDH6</accession>
<organism evidence="14 15">
    <name type="scientific">Geoalkalibacter subterraneus</name>
    <dbReference type="NCBI Taxonomy" id="483547"/>
    <lineage>
        <taxon>Bacteria</taxon>
        <taxon>Pseudomonadati</taxon>
        <taxon>Thermodesulfobacteriota</taxon>
        <taxon>Desulfuromonadia</taxon>
        <taxon>Desulfuromonadales</taxon>
        <taxon>Geoalkalibacteraceae</taxon>
        <taxon>Geoalkalibacter</taxon>
    </lineage>
</organism>
<evidence type="ECO:0000256" key="11">
    <source>
        <dbReference type="RuleBase" id="RU000639"/>
    </source>
</evidence>
<dbReference type="OrthoDB" id="9789811at2"/>
<dbReference type="GO" id="GO:0042803">
    <property type="term" value="F:protein homodimerization activity"/>
    <property type="evidence" value="ECO:0007669"/>
    <property type="project" value="InterPro"/>
</dbReference>
<proteinExistence type="inferred from homology"/>
<evidence type="ECO:0000313" key="15">
    <source>
        <dbReference type="Proteomes" id="UP000035036"/>
    </source>
</evidence>
<dbReference type="HOGENOM" id="CLU_057217_6_0_7"/>
<dbReference type="STRING" id="483547.GSUB_00425"/>
<dbReference type="GO" id="GO:0000774">
    <property type="term" value="F:adenyl-nucleotide exchange factor activity"/>
    <property type="evidence" value="ECO:0007669"/>
    <property type="project" value="InterPro"/>
</dbReference>
<dbReference type="PANTHER" id="PTHR21237">
    <property type="entry name" value="GRPE PROTEIN"/>
    <property type="match status" value="1"/>
</dbReference>
<dbReference type="CDD" id="cd00446">
    <property type="entry name" value="GrpE"/>
    <property type="match status" value="1"/>
</dbReference>
<dbReference type="KEGG" id="gsb:GSUB_00425"/>
<dbReference type="Gene3D" id="3.90.20.20">
    <property type="match status" value="1"/>
</dbReference>
<dbReference type="HAMAP" id="MF_01151">
    <property type="entry name" value="GrpE"/>
    <property type="match status" value="1"/>
</dbReference>
<evidence type="ECO:0000256" key="6">
    <source>
        <dbReference type="ARBA" id="ARBA00023186"/>
    </source>
</evidence>
<name>A0A0B5FDH6_9BACT</name>
<dbReference type="GO" id="GO:0051082">
    <property type="term" value="F:unfolded protein binding"/>
    <property type="evidence" value="ECO:0007669"/>
    <property type="project" value="TreeGrafter"/>
</dbReference>
<comment type="subcellular location">
    <subcellularLocation>
        <location evidence="1 10">Cytoplasm</location>
    </subcellularLocation>
</comment>
<comment type="subunit">
    <text evidence="3 10">Homodimer.</text>
</comment>
<comment type="function">
    <text evidence="7 10 11">Participates actively in the response to hyperosmotic and heat shock by preventing the aggregation of stress-denatured proteins, in association with DnaK and GrpE. It is the nucleotide exchange factor for DnaK and may function as a thermosensor. Unfolded proteins bind initially to DnaJ; upon interaction with the DnaJ-bound protein, DnaK hydrolyzes its bound ATP, resulting in the formation of a stable complex. GrpE releases ADP from DnaK; ATP binding to DnaK triggers the release of the substrate protein, thus completing the reaction cycle. Several rounds of ATP-dependent interactions between DnaJ, DnaK and GrpE are required for fully efficient folding.</text>
</comment>
<dbReference type="Pfam" id="PF01025">
    <property type="entry name" value="GrpE"/>
    <property type="match status" value="1"/>
</dbReference>
<dbReference type="GO" id="GO:0005737">
    <property type="term" value="C:cytoplasm"/>
    <property type="evidence" value="ECO:0007669"/>
    <property type="project" value="UniProtKB-SubCell"/>
</dbReference>
<evidence type="ECO:0000313" key="14">
    <source>
        <dbReference type="EMBL" id="AJF05353.1"/>
    </source>
</evidence>
<dbReference type="PANTHER" id="PTHR21237:SF23">
    <property type="entry name" value="GRPE PROTEIN HOMOLOG, MITOCHONDRIAL"/>
    <property type="match status" value="1"/>
</dbReference>
<dbReference type="PRINTS" id="PR00773">
    <property type="entry name" value="GRPEPROTEIN"/>
</dbReference>
<dbReference type="Gene3D" id="2.30.22.10">
    <property type="entry name" value="Head domain of nucleotide exchange factor GrpE"/>
    <property type="match status" value="1"/>
</dbReference>
<evidence type="ECO:0000256" key="5">
    <source>
        <dbReference type="ARBA" id="ARBA00023016"/>
    </source>
</evidence>
<dbReference type="NCBIfam" id="NF010738">
    <property type="entry name" value="PRK14140.1"/>
    <property type="match status" value="1"/>
</dbReference>
<keyword evidence="4 10" id="KW-0963">Cytoplasm</keyword>
<dbReference type="GO" id="GO:0051087">
    <property type="term" value="F:protein-folding chaperone binding"/>
    <property type="evidence" value="ECO:0007669"/>
    <property type="project" value="InterPro"/>
</dbReference>
<dbReference type="Proteomes" id="UP000035036">
    <property type="component" value="Chromosome"/>
</dbReference>
<dbReference type="GO" id="GO:0006457">
    <property type="term" value="P:protein folding"/>
    <property type="evidence" value="ECO:0007669"/>
    <property type="project" value="InterPro"/>
</dbReference>
<keyword evidence="6 10" id="KW-0143">Chaperone</keyword>
<dbReference type="FunFam" id="2.30.22.10:FF:000001">
    <property type="entry name" value="Protein GrpE"/>
    <property type="match status" value="1"/>
</dbReference>
<protein>
    <recommendedName>
        <fullName evidence="8 10">Protein GrpE</fullName>
    </recommendedName>
    <alternativeName>
        <fullName evidence="9 10">HSP-70 cofactor</fullName>
    </alternativeName>
</protein>
<evidence type="ECO:0000256" key="2">
    <source>
        <dbReference type="ARBA" id="ARBA00009054"/>
    </source>
</evidence>
<dbReference type="SUPFAM" id="SSF51064">
    <property type="entry name" value="Head domain of nucleotide exchange factor GrpE"/>
    <property type="match status" value="1"/>
</dbReference>
<comment type="similarity">
    <text evidence="2 10 12">Belongs to the GrpE family.</text>
</comment>
<evidence type="ECO:0000256" key="7">
    <source>
        <dbReference type="ARBA" id="ARBA00053401"/>
    </source>
</evidence>
<dbReference type="PROSITE" id="PS01071">
    <property type="entry name" value="GRPE"/>
    <property type="match status" value="1"/>
</dbReference>
<dbReference type="InterPro" id="IPR013805">
    <property type="entry name" value="GrpE_CC"/>
</dbReference>
<keyword evidence="5 10" id="KW-0346">Stress response</keyword>
<keyword evidence="15" id="KW-1185">Reference proteome</keyword>
<evidence type="ECO:0000256" key="13">
    <source>
        <dbReference type="SAM" id="MobiDB-lite"/>
    </source>
</evidence>
<evidence type="ECO:0000256" key="12">
    <source>
        <dbReference type="RuleBase" id="RU004478"/>
    </source>
</evidence>
<dbReference type="EMBL" id="CP010311">
    <property type="protein sequence ID" value="AJF05353.1"/>
    <property type="molecule type" value="Genomic_DNA"/>
</dbReference>
<sequence length="208" mass="23138">MSKKKKDSQQSEARQPDAVIPEAEPVEETPGGAESESTQNAGAGELELEQAREEAQRNYDQYLRIAADLENFRKRAQREKEELSKFANERILREILPVVDNLERAVEHARQESSSGEGLLEGVEMTLTQFGKVLEKFGVTPVRSIGEPFDPARHEAVGQLETAEHAPNVVAQELQKGYLLHERLLRPAMVMVAKPPADNAQNEKSGKA</sequence>
<evidence type="ECO:0000256" key="1">
    <source>
        <dbReference type="ARBA" id="ARBA00004496"/>
    </source>
</evidence>
<dbReference type="InterPro" id="IPR000740">
    <property type="entry name" value="GrpE"/>
</dbReference>
<gene>
    <name evidence="10" type="primary">grpE</name>
    <name evidence="14" type="ORF">GSUB_00425</name>
</gene>
<evidence type="ECO:0000256" key="9">
    <source>
        <dbReference type="ARBA" id="ARBA00076414"/>
    </source>
</evidence>